<accession>A0ABQ3Y7R1</accession>
<evidence type="ECO:0000313" key="2">
    <source>
        <dbReference type="EMBL" id="GID75985.1"/>
    </source>
</evidence>
<keyword evidence="1" id="KW-1133">Transmembrane helix</keyword>
<evidence type="ECO:0000313" key="3">
    <source>
        <dbReference type="Proteomes" id="UP000609879"/>
    </source>
</evidence>
<reference evidence="2 3" key="1">
    <citation type="submission" date="2021-01" db="EMBL/GenBank/DDBJ databases">
        <title>Whole genome shotgun sequence of Actinoplanes deccanensis NBRC 13994.</title>
        <authorList>
            <person name="Komaki H."/>
            <person name="Tamura T."/>
        </authorList>
    </citation>
    <scope>NUCLEOTIDE SEQUENCE [LARGE SCALE GENOMIC DNA]</scope>
    <source>
        <strain evidence="2 3">NBRC 13994</strain>
    </source>
</reference>
<keyword evidence="1" id="KW-0472">Membrane</keyword>
<keyword evidence="1" id="KW-0812">Transmembrane</keyword>
<keyword evidence="3" id="KW-1185">Reference proteome</keyword>
<comment type="caution">
    <text evidence="2">The sequence shown here is derived from an EMBL/GenBank/DDBJ whole genome shotgun (WGS) entry which is preliminary data.</text>
</comment>
<proteinExistence type="predicted"/>
<dbReference type="Proteomes" id="UP000609879">
    <property type="component" value="Unassembled WGS sequence"/>
</dbReference>
<feature type="transmembrane region" description="Helical" evidence="1">
    <location>
        <begin position="182"/>
        <end position="201"/>
    </location>
</feature>
<name>A0ABQ3Y7R1_9ACTN</name>
<evidence type="ECO:0000256" key="1">
    <source>
        <dbReference type="SAM" id="Phobius"/>
    </source>
</evidence>
<gene>
    <name evidence="2" type="ORF">Ade02nite_46260</name>
</gene>
<sequence length="221" mass="23148">MPELRGVESGAMARVGPAVDRGFYRRRMTRIPSGVAWRPYLRALAGAGLDVASAGAWVAAGDLSPARRRLARGALAAIAAAGAIPEVRAWRSTVAGTERAVPGARSGLPFVDVGIELPAAELSEEEAAEGRRRAVLAGAVGVGVVITAVVVSVGAAAASREWERRWLARLTRHGHSHPHRALAVRMAGLYAVLAVPSRLLAARQDTQAGRRIAGDHTTVPE</sequence>
<protein>
    <submittedName>
        <fullName evidence="2">Uncharacterized protein</fullName>
    </submittedName>
</protein>
<organism evidence="2 3">
    <name type="scientific">Paractinoplanes deccanensis</name>
    <dbReference type="NCBI Taxonomy" id="113561"/>
    <lineage>
        <taxon>Bacteria</taxon>
        <taxon>Bacillati</taxon>
        <taxon>Actinomycetota</taxon>
        <taxon>Actinomycetes</taxon>
        <taxon>Micromonosporales</taxon>
        <taxon>Micromonosporaceae</taxon>
        <taxon>Paractinoplanes</taxon>
    </lineage>
</organism>
<feature type="transmembrane region" description="Helical" evidence="1">
    <location>
        <begin position="134"/>
        <end position="158"/>
    </location>
</feature>
<dbReference type="EMBL" id="BOMI01000088">
    <property type="protein sequence ID" value="GID75985.1"/>
    <property type="molecule type" value="Genomic_DNA"/>
</dbReference>